<feature type="transmembrane region" description="Helical" evidence="4">
    <location>
        <begin position="245"/>
        <end position="264"/>
    </location>
</feature>
<comment type="similarity">
    <text evidence="1">Belongs to the glycosyltransferase 2 family.</text>
</comment>
<accession>A0A3P1SQD1</accession>
<evidence type="ECO:0000259" key="5">
    <source>
        <dbReference type="Pfam" id="PF00535"/>
    </source>
</evidence>
<dbReference type="OrthoDB" id="9771846at2"/>
<dbReference type="RefSeq" id="WP_124926020.1">
    <property type="nucleotide sequence ID" value="NZ_BMOH01000004.1"/>
</dbReference>
<evidence type="ECO:0000313" key="6">
    <source>
        <dbReference type="EMBL" id="RRC99184.1"/>
    </source>
</evidence>
<keyword evidence="3 6" id="KW-0808">Transferase</keyword>
<name>A0A3P1SQD1_9GAMM</name>
<dbReference type="PANTHER" id="PTHR43179:SF12">
    <property type="entry name" value="GALACTOFURANOSYLTRANSFERASE GLFT2"/>
    <property type="match status" value="1"/>
</dbReference>
<dbReference type="Gene3D" id="3.90.550.10">
    <property type="entry name" value="Spore Coat Polysaccharide Biosynthesis Protein SpsA, Chain A"/>
    <property type="match status" value="1"/>
</dbReference>
<dbReference type="GO" id="GO:0016757">
    <property type="term" value="F:glycosyltransferase activity"/>
    <property type="evidence" value="ECO:0007669"/>
    <property type="project" value="UniProtKB-KW"/>
</dbReference>
<protein>
    <submittedName>
        <fullName evidence="6">Glycosyltransferase</fullName>
    </submittedName>
</protein>
<organism evidence="6 7">
    <name type="scientific">Amphritea balenae</name>
    <dbReference type="NCBI Taxonomy" id="452629"/>
    <lineage>
        <taxon>Bacteria</taxon>
        <taxon>Pseudomonadati</taxon>
        <taxon>Pseudomonadota</taxon>
        <taxon>Gammaproteobacteria</taxon>
        <taxon>Oceanospirillales</taxon>
        <taxon>Oceanospirillaceae</taxon>
        <taxon>Amphritea</taxon>
    </lineage>
</organism>
<comment type="caution">
    <text evidence="6">The sequence shown here is derived from an EMBL/GenBank/DDBJ whole genome shotgun (WGS) entry which is preliminary data.</text>
</comment>
<feature type="domain" description="Glycosyltransferase 2-like" evidence="5">
    <location>
        <begin position="5"/>
        <end position="99"/>
    </location>
</feature>
<keyword evidence="4" id="KW-1133">Transmembrane helix</keyword>
<evidence type="ECO:0000256" key="3">
    <source>
        <dbReference type="ARBA" id="ARBA00022679"/>
    </source>
</evidence>
<dbReference type="SUPFAM" id="SSF53448">
    <property type="entry name" value="Nucleotide-diphospho-sugar transferases"/>
    <property type="match status" value="1"/>
</dbReference>
<dbReference type="InterPro" id="IPR001173">
    <property type="entry name" value="Glyco_trans_2-like"/>
</dbReference>
<keyword evidence="7" id="KW-1185">Reference proteome</keyword>
<evidence type="ECO:0000256" key="2">
    <source>
        <dbReference type="ARBA" id="ARBA00022676"/>
    </source>
</evidence>
<evidence type="ECO:0000256" key="4">
    <source>
        <dbReference type="SAM" id="Phobius"/>
    </source>
</evidence>
<evidence type="ECO:0000256" key="1">
    <source>
        <dbReference type="ARBA" id="ARBA00006739"/>
    </source>
</evidence>
<dbReference type="PANTHER" id="PTHR43179">
    <property type="entry name" value="RHAMNOSYLTRANSFERASE WBBL"/>
    <property type="match status" value="1"/>
</dbReference>
<sequence length="287" mass="32993">MNNISVIIVTYRCESNFFERIIRPLDDSVLEFVIIANSPLEDLYSLEYVNSNVKFIQNNNNLGIAAAQNIGAENARGEFLLFFDQDSLVKPDLADVLLNDYCAFNGDDRRTRKIGLLSAIDYDERTKAINSKRLRSSRAISDSHIREVSNTLSSSSLISRELFDRLGGNDEWLFIDQVDNDLCHRVRHEGLLVCVDPHVSLIHNLGEGYGTFMGLSFGVSSPFRTYYQVRNLVYLISKDYIEKKIKLLMIRSVVIKFFLIVLVLDDKRDRIKYAFKGLKDGFKRWLL</sequence>
<dbReference type="AlphaFoldDB" id="A0A3P1SQD1"/>
<reference evidence="6 7" key="1">
    <citation type="submission" date="2018-11" db="EMBL/GenBank/DDBJ databases">
        <title>The draft genome sequence of Amphritea balenae JAMM 1525T.</title>
        <authorList>
            <person name="Fang Z."/>
            <person name="Zhang Y."/>
            <person name="Han X."/>
        </authorList>
    </citation>
    <scope>NUCLEOTIDE SEQUENCE [LARGE SCALE GENOMIC DNA]</scope>
    <source>
        <strain evidence="6 7">JAMM 1525</strain>
    </source>
</reference>
<dbReference type="Proteomes" id="UP000267535">
    <property type="component" value="Unassembled WGS sequence"/>
</dbReference>
<keyword evidence="4" id="KW-0472">Membrane</keyword>
<keyword evidence="4" id="KW-0812">Transmembrane</keyword>
<keyword evidence="2" id="KW-0328">Glycosyltransferase</keyword>
<proteinExistence type="inferred from homology"/>
<dbReference type="EMBL" id="RQXV01000005">
    <property type="protein sequence ID" value="RRC99184.1"/>
    <property type="molecule type" value="Genomic_DNA"/>
</dbReference>
<gene>
    <name evidence="6" type="ORF">EHS89_10035</name>
</gene>
<evidence type="ECO:0000313" key="7">
    <source>
        <dbReference type="Proteomes" id="UP000267535"/>
    </source>
</evidence>
<dbReference type="Pfam" id="PF00535">
    <property type="entry name" value="Glycos_transf_2"/>
    <property type="match status" value="1"/>
</dbReference>
<dbReference type="InterPro" id="IPR029044">
    <property type="entry name" value="Nucleotide-diphossugar_trans"/>
</dbReference>